<dbReference type="PANTHER" id="PTHR30055">
    <property type="entry name" value="HTH-TYPE TRANSCRIPTIONAL REGULATOR RUTR"/>
    <property type="match status" value="1"/>
</dbReference>
<dbReference type="SUPFAM" id="SSF46689">
    <property type="entry name" value="Homeodomain-like"/>
    <property type="match status" value="1"/>
</dbReference>
<organism evidence="7 8">
    <name type="scientific">Nocardia speluncae</name>
    <dbReference type="NCBI Taxonomy" id="419477"/>
    <lineage>
        <taxon>Bacteria</taxon>
        <taxon>Bacillati</taxon>
        <taxon>Actinomycetota</taxon>
        <taxon>Actinomycetes</taxon>
        <taxon>Mycobacteriales</taxon>
        <taxon>Nocardiaceae</taxon>
        <taxon>Nocardia</taxon>
    </lineage>
</organism>
<dbReference type="PRINTS" id="PR00455">
    <property type="entry name" value="HTHTETR"/>
</dbReference>
<dbReference type="InterPro" id="IPR009057">
    <property type="entry name" value="Homeodomain-like_sf"/>
</dbReference>
<dbReference type="PANTHER" id="PTHR30055:SF234">
    <property type="entry name" value="HTH-TYPE TRANSCRIPTIONAL REGULATOR BETI"/>
    <property type="match status" value="1"/>
</dbReference>
<evidence type="ECO:0000313" key="8">
    <source>
        <dbReference type="Proteomes" id="UP000565715"/>
    </source>
</evidence>
<dbReference type="Pfam" id="PF14246">
    <property type="entry name" value="TetR_C_7"/>
    <property type="match status" value="1"/>
</dbReference>
<dbReference type="AlphaFoldDB" id="A0A846XF56"/>
<comment type="caution">
    <text evidence="7">The sequence shown here is derived from an EMBL/GenBank/DDBJ whole genome shotgun (WGS) entry which is preliminary data.</text>
</comment>
<evidence type="ECO:0000256" key="3">
    <source>
        <dbReference type="ARBA" id="ARBA00023163"/>
    </source>
</evidence>
<gene>
    <name evidence="7" type="ORF">HGA13_09250</name>
</gene>
<dbReference type="InterPro" id="IPR036271">
    <property type="entry name" value="Tet_transcr_reg_TetR-rel_C_sf"/>
</dbReference>
<feature type="region of interest" description="Disordered" evidence="5">
    <location>
        <begin position="1"/>
        <end position="21"/>
    </location>
</feature>
<protein>
    <submittedName>
        <fullName evidence="7">TetR/AcrR family transcriptional regulator</fullName>
    </submittedName>
</protein>
<dbReference type="GO" id="GO:0000976">
    <property type="term" value="F:transcription cis-regulatory region binding"/>
    <property type="evidence" value="ECO:0007669"/>
    <property type="project" value="TreeGrafter"/>
</dbReference>
<dbReference type="InterPro" id="IPR039536">
    <property type="entry name" value="TetR_C_Proteobacteria"/>
</dbReference>
<name>A0A846XF56_9NOCA</name>
<evidence type="ECO:0000259" key="6">
    <source>
        <dbReference type="PROSITE" id="PS50977"/>
    </source>
</evidence>
<dbReference type="Pfam" id="PF00440">
    <property type="entry name" value="TetR_N"/>
    <property type="match status" value="1"/>
</dbReference>
<sequence>METTSEGRDRPRGAGRPTHEQARARQLELLDAALDLFLEQGYEQTTVEMIATRVHMAKRTVYARYPEKAALFLAAVRRAIEAQAVPRETLERLDNGDLAETLEAVARLRIGQAMTANGRRLHRILALENLRFPELFALSNTVNTGPVVAFVAEVLDRAADAGQITTTDSGLAARAFMSMVVGTQVRSIEAGRVPSPEQLDERILFMVRLLLDGLHPR</sequence>
<evidence type="ECO:0000256" key="2">
    <source>
        <dbReference type="ARBA" id="ARBA00023125"/>
    </source>
</evidence>
<dbReference type="Proteomes" id="UP000565715">
    <property type="component" value="Unassembled WGS sequence"/>
</dbReference>
<dbReference type="InterPro" id="IPR050109">
    <property type="entry name" value="HTH-type_TetR-like_transc_reg"/>
</dbReference>
<feature type="DNA-binding region" description="H-T-H motif" evidence="4">
    <location>
        <begin position="46"/>
        <end position="65"/>
    </location>
</feature>
<feature type="domain" description="HTH tetR-type" evidence="6">
    <location>
        <begin position="23"/>
        <end position="83"/>
    </location>
</feature>
<keyword evidence="8" id="KW-1185">Reference proteome</keyword>
<dbReference type="SUPFAM" id="SSF48498">
    <property type="entry name" value="Tetracyclin repressor-like, C-terminal domain"/>
    <property type="match status" value="1"/>
</dbReference>
<keyword evidence="1" id="KW-0805">Transcription regulation</keyword>
<evidence type="ECO:0000313" key="7">
    <source>
        <dbReference type="EMBL" id="NKY33253.1"/>
    </source>
</evidence>
<dbReference type="GO" id="GO:0003700">
    <property type="term" value="F:DNA-binding transcription factor activity"/>
    <property type="evidence" value="ECO:0007669"/>
    <property type="project" value="TreeGrafter"/>
</dbReference>
<proteinExistence type="predicted"/>
<keyword evidence="2 4" id="KW-0238">DNA-binding</keyword>
<keyword evidence="3" id="KW-0804">Transcription</keyword>
<evidence type="ECO:0000256" key="4">
    <source>
        <dbReference type="PROSITE-ProRule" id="PRU00335"/>
    </source>
</evidence>
<accession>A0A846XF56</accession>
<dbReference type="Gene3D" id="1.10.357.10">
    <property type="entry name" value="Tetracycline Repressor, domain 2"/>
    <property type="match status" value="1"/>
</dbReference>
<evidence type="ECO:0000256" key="1">
    <source>
        <dbReference type="ARBA" id="ARBA00023015"/>
    </source>
</evidence>
<dbReference type="RefSeq" id="WP_068040194.1">
    <property type="nucleotide sequence ID" value="NZ_JAAXOO010000002.1"/>
</dbReference>
<evidence type="ECO:0000256" key="5">
    <source>
        <dbReference type="SAM" id="MobiDB-lite"/>
    </source>
</evidence>
<dbReference type="PROSITE" id="PS50977">
    <property type="entry name" value="HTH_TETR_2"/>
    <property type="match status" value="1"/>
</dbReference>
<dbReference type="InterPro" id="IPR001647">
    <property type="entry name" value="HTH_TetR"/>
</dbReference>
<dbReference type="EMBL" id="JAAXOO010000002">
    <property type="protein sequence ID" value="NKY33253.1"/>
    <property type="molecule type" value="Genomic_DNA"/>
</dbReference>
<reference evidence="7 8" key="1">
    <citation type="submission" date="2020-04" db="EMBL/GenBank/DDBJ databases">
        <title>MicrobeNet Type strains.</title>
        <authorList>
            <person name="Nicholson A.C."/>
        </authorList>
    </citation>
    <scope>NUCLEOTIDE SEQUENCE [LARGE SCALE GENOMIC DNA]</scope>
    <source>
        <strain evidence="7 8">DSM 45078</strain>
    </source>
</reference>